<keyword evidence="1" id="KW-0812">Transmembrane</keyword>
<evidence type="ECO:0000256" key="1">
    <source>
        <dbReference type="SAM" id="Phobius"/>
    </source>
</evidence>
<dbReference type="AlphaFoldDB" id="A0A550CRI8"/>
<sequence>MMIELTAMMIELTAMMIELTAMLIDYFCLASATPCHPQHAVCRRAIDNLCGCEIARERPPPSARPVLLVTVRDYVDDVVVFAAWAAALLCSPLGWRRRARRWGRRCRARRSDDVVVLAVGVVVLSAWMALSCSTSPAGILTGASVTLLSERGGRVDSTGVS</sequence>
<comment type="caution">
    <text evidence="2">The sequence shown here is derived from an EMBL/GenBank/DDBJ whole genome shotgun (WGS) entry which is preliminary data.</text>
</comment>
<proteinExistence type="predicted"/>
<keyword evidence="1" id="KW-1133">Transmembrane helix</keyword>
<dbReference type="Proteomes" id="UP000320762">
    <property type="component" value="Unassembled WGS sequence"/>
</dbReference>
<reference evidence="2 3" key="1">
    <citation type="journal article" date="2019" name="New Phytol.">
        <title>Comparative genomics reveals unique wood-decay strategies and fruiting body development in the Schizophyllaceae.</title>
        <authorList>
            <person name="Almasi E."/>
            <person name="Sahu N."/>
            <person name="Krizsan K."/>
            <person name="Balint B."/>
            <person name="Kovacs G.M."/>
            <person name="Kiss B."/>
            <person name="Cseklye J."/>
            <person name="Drula E."/>
            <person name="Henrissat B."/>
            <person name="Nagy I."/>
            <person name="Chovatia M."/>
            <person name="Adam C."/>
            <person name="LaButti K."/>
            <person name="Lipzen A."/>
            <person name="Riley R."/>
            <person name="Grigoriev I.V."/>
            <person name="Nagy L.G."/>
        </authorList>
    </citation>
    <scope>NUCLEOTIDE SEQUENCE [LARGE SCALE GENOMIC DNA]</scope>
    <source>
        <strain evidence="2 3">NL-1724</strain>
    </source>
</reference>
<evidence type="ECO:0000313" key="3">
    <source>
        <dbReference type="Proteomes" id="UP000320762"/>
    </source>
</evidence>
<gene>
    <name evidence="2" type="ORF">BD626DRAFT_100067</name>
</gene>
<dbReference type="EMBL" id="VDMD01000002">
    <property type="protein sequence ID" value="TRM67369.1"/>
    <property type="molecule type" value="Genomic_DNA"/>
</dbReference>
<keyword evidence="1" id="KW-0472">Membrane</keyword>
<feature type="transmembrane region" description="Helical" evidence="1">
    <location>
        <begin position="12"/>
        <end position="32"/>
    </location>
</feature>
<evidence type="ECO:0000313" key="2">
    <source>
        <dbReference type="EMBL" id="TRM67369.1"/>
    </source>
</evidence>
<name>A0A550CRI8_9AGAR</name>
<keyword evidence="3" id="KW-1185">Reference proteome</keyword>
<accession>A0A550CRI8</accession>
<protein>
    <submittedName>
        <fullName evidence="2">Uncharacterized protein</fullName>
    </submittedName>
</protein>
<feature type="transmembrane region" description="Helical" evidence="1">
    <location>
        <begin position="78"/>
        <end position="95"/>
    </location>
</feature>
<organism evidence="2 3">
    <name type="scientific">Schizophyllum amplum</name>
    <dbReference type="NCBI Taxonomy" id="97359"/>
    <lineage>
        <taxon>Eukaryota</taxon>
        <taxon>Fungi</taxon>
        <taxon>Dikarya</taxon>
        <taxon>Basidiomycota</taxon>
        <taxon>Agaricomycotina</taxon>
        <taxon>Agaricomycetes</taxon>
        <taxon>Agaricomycetidae</taxon>
        <taxon>Agaricales</taxon>
        <taxon>Schizophyllaceae</taxon>
        <taxon>Schizophyllum</taxon>
    </lineage>
</organism>
<feature type="transmembrane region" description="Helical" evidence="1">
    <location>
        <begin position="115"/>
        <end position="139"/>
    </location>
</feature>